<dbReference type="EMBL" id="AGNL01018797">
    <property type="protein sequence ID" value="EJK62535.1"/>
    <property type="molecule type" value="Genomic_DNA"/>
</dbReference>
<accession>K0SB51</accession>
<keyword evidence="3" id="KW-1185">Reference proteome</keyword>
<evidence type="ECO:0000313" key="3">
    <source>
        <dbReference type="Proteomes" id="UP000266841"/>
    </source>
</evidence>
<feature type="region of interest" description="Disordered" evidence="1">
    <location>
        <begin position="147"/>
        <end position="182"/>
    </location>
</feature>
<name>K0SB51_THAOC</name>
<comment type="caution">
    <text evidence="2">The sequence shown here is derived from an EMBL/GenBank/DDBJ whole genome shotgun (WGS) entry which is preliminary data.</text>
</comment>
<protein>
    <submittedName>
        <fullName evidence="2">Uncharacterized protein</fullName>
    </submittedName>
</protein>
<feature type="region of interest" description="Disordered" evidence="1">
    <location>
        <begin position="225"/>
        <end position="252"/>
    </location>
</feature>
<sequence length="293" mass="31751">MGTAQIPPPKGSRELKSALINLSADQPHEQAQMTSITNDKTIVVVSASLVLSIWFASNVHSKTAIAENTSVQTPLPRSGNAALSIVPIFESWATKVTFTSRRNTMPASVPAASPKHSFTRLKIERFLTVESDAAMFLLSMKIESTMENDVPRRKSQTTERPSTEGAAPRGAVADGNAKKPPPIVVPAMRAAELTTDDDSSSSKGTTLRLRLHFLLSWRRSFDSEHREAPQASKRKPGGVSPSPITTSSSTSEDITAAEDFHMTLSLLALRDSAALLWRALWAQWAPLALLVGR</sequence>
<feature type="compositionally biased region" description="Low complexity" evidence="1">
    <location>
        <begin position="240"/>
        <end position="252"/>
    </location>
</feature>
<proteinExistence type="predicted"/>
<dbReference type="AlphaFoldDB" id="K0SB51"/>
<dbReference type="Proteomes" id="UP000266841">
    <property type="component" value="Unassembled WGS sequence"/>
</dbReference>
<gene>
    <name evidence="2" type="ORF">THAOC_16851</name>
</gene>
<evidence type="ECO:0000256" key="1">
    <source>
        <dbReference type="SAM" id="MobiDB-lite"/>
    </source>
</evidence>
<organism evidence="2 3">
    <name type="scientific">Thalassiosira oceanica</name>
    <name type="common">Marine diatom</name>
    <dbReference type="NCBI Taxonomy" id="159749"/>
    <lineage>
        <taxon>Eukaryota</taxon>
        <taxon>Sar</taxon>
        <taxon>Stramenopiles</taxon>
        <taxon>Ochrophyta</taxon>
        <taxon>Bacillariophyta</taxon>
        <taxon>Coscinodiscophyceae</taxon>
        <taxon>Thalassiosirophycidae</taxon>
        <taxon>Thalassiosirales</taxon>
        <taxon>Thalassiosiraceae</taxon>
        <taxon>Thalassiosira</taxon>
    </lineage>
</organism>
<reference evidence="2 3" key="1">
    <citation type="journal article" date="2012" name="Genome Biol.">
        <title>Genome and low-iron response of an oceanic diatom adapted to chronic iron limitation.</title>
        <authorList>
            <person name="Lommer M."/>
            <person name="Specht M."/>
            <person name="Roy A.S."/>
            <person name="Kraemer L."/>
            <person name="Andreson R."/>
            <person name="Gutowska M.A."/>
            <person name="Wolf J."/>
            <person name="Bergner S.V."/>
            <person name="Schilhabel M.B."/>
            <person name="Klostermeier U.C."/>
            <person name="Beiko R.G."/>
            <person name="Rosenstiel P."/>
            <person name="Hippler M."/>
            <person name="Laroche J."/>
        </authorList>
    </citation>
    <scope>NUCLEOTIDE SEQUENCE [LARGE SCALE GENOMIC DNA]</scope>
    <source>
        <strain evidence="2 3">CCMP1005</strain>
    </source>
</reference>
<evidence type="ECO:0000313" key="2">
    <source>
        <dbReference type="EMBL" id="EJK62535.1"/>
    </source>
</evidence>